<evidence type="ECO:0000256" key="8">
    <source>
        <dbReference type="ARBA" id="ARBA00023015"/>
    </source>
</evidence>
<feature type="region of interest" description="Disordered" evidence="12">
    <location>
        <begin position="17"/>
        <end position="36"/>
    </location>
</feature>
<evidence type="ECO:0000256" key="12">
    <source>
        <dbReference type="SAM" id="MobiDB-lite"/>
    </source>
</evidence>
<keyword evidence="6" id="KW-0963">Cytoplasm</keyword>
<accession>A0A0C9MEJ5</accession>
<evidence type="ECO:0000256" key="5">
    <source>
        <dbReference type="ARBA" id="ARBA00022448"/>
    </source>
</evidence>
<dbReference type="CDD" id="cd22055">
    <property type="entry name" value="NAC_BTF3"/>
    <property type="match status" value="1"/>
</dbReference>
<evidence type="ECO:0000256" key="6">
    <source>
        <dbReference type="ARBA" id="ARBA00022490"/>
    </source>
</evidence>
<keyword evidence="7" id="KW-0653">Protein transport</keyword>
<dbReference type="GO" id="GO:0015031">
    <property type="term" value="P:protein transport"/>
    <property type="evidence" value="ECO:0007669"/>
    <property type="project" value="UniProtKB-KW"/>
</dbReference>
<feature type="domain" description="NAC-A/B" evidence="13">
    <location>
        <begin position="34"/>
        <end position="99"/>
    </location>
</feature>
<evidence type="ECO:0000256" key="2">
    <source>
        <dbReference type="ARBA" id="ARBA00004496"/>
    </source>
</evidence>
<proteinExistence type="inferred from homology"/>
<dbReference type="STRING" id="91626.A0A0C9MEJ5"/>
<dbReference type="PROSITE" id="PS51151">
    <property type="entry name" value="NAC_AB"/>
    <property type="match status" value="1"/>
</dbReference>
<evidence type="ECO:0000256" key="7">
    <source>
        <dbReference type="ARBA" id="ARBA00022927"/>
    </source>
</evidence>
<feature type="region of interest" description="Disordered" evidence="12">
    <location>
        <begin position="123"/>
        <end position="165"/>
    </location>
</feature>
<evidence type="ECO:0000256" key="10">
    <source>
        <dbReference type="ARBA" id="ARBA00023242"/>
    </source>
</evidence>
<evidence type="ECO:0000313" key="15">
    <source>
        <dbReference type="Proteomes" id="UP000053815"/>
    </source>
</evidence>
<keyword evidence="9 11" id="KW-0804">Transcription</keyword>
<dbReference type="Proteomes" id="UP000053815">
    <property type="component" value="Unassembled WGS sequence"/>
</dbReference>
<reference evidence="14" key="1">
    <citation type="submission" date="2014-09" db="EMBL/GenBank/DDBJ databases">
        <title>Draft genome sequence of an oleaginous Mucoromycotina fungus Mucor ambiguus NBRC6742.</title>
        <authorList>
            <person name="Takeda I."/>
            <person name="Yamane N."/>
            <person name="Morita T."/>
            <person name="Tamano K."/>
            <person name="Machida M."/>
            <person name="Baker S."/>
            <person name="Koike H."/>
        </authorList>
    </citation>
    <scope>NUCLEOTIDE SEQUENCE</scope>
    <source>
        <strain evidence="14">NBRC 6742</strain>
    </source>
</reference>
<feature type="compositionally biased region" description="Basic and acidic residues" evidence="12">
    <location>
        <begin position="143"/>
        <end position="165"/>
    </location>
</feature>
<feature type="compositionally biased region" description="Basic residues" evidence="12">
    <location>
        <begin position="20"/>
        <end position="29"/>
    </location>
</feature>
<comment type="subcellular location">
    <subcellularLocation>
        <location evidence="2">Cytoplasm</location>
    </subcellularLocation>
    <subcellularLocation>
        <location evidence="1">Nucleus</location>
    </subcellularLocation>
</comment>
<evidence type="ECO:0000256" key="3">
    <source>
        <dbReference type="ARBA" id="ARBA00005296"/>
    </source>
</evidence>
<dbReference type="FunFam" id="2.20.70.30:FF:000003">
    <property type="entry name" value="Nascent polypeptide-associated complex subunit beta"/>
    <property type="match status" value="1"/>
</dbReference>
<keyword evidence="8 11" id="KW-0805">Transcription regulation</keyword>
<comment type="similarity">
    <text evidence="3 11">Belongs to the NAC-beta family.</text>
</comment>
<dbReference type="EMBL" id="DF836296">
    <property type="protein sequence ID" value="GAN01442.1"/>
    <property type="molecule type" value="Genomic_DNA"/>
</dbReference>
<dbReference type="GO" id="GO:0005854">
    <property type="term" value="C:nascent polypeptide-associated complex"/>
    <property type="evidence" value="ECO:0007669"/>
    <property type="project" value="EnsemblFungi"/>
</dbReference>
<dbReference type="Pfam" id="PF01849">
    <property type="entry name" value="NAC"/>
    <property type="match status" value="1"/>
</dbReference>
<dbReference type="AlphaFoldDB" id="A0A0C9MEJ5"/>
<dbReference type="InterPro" id="IPR038187">
    <property type="entry name" value="NAC_A/B_dom_sf"/>
</dbReference>
<organism evidence="14">
    <name type="scientific">Mucor ambiguus</name>
    <dbReference type="NCBI Taxonomy" id="91626"/>
    <lineage>
        <taxon>Eukaryota</taxon>
        <taxon>Fungi</taxon>
        <taxon>Fungi incertae sedis</taxon>
        <taxon>Mucoromycota</taxon>
        <taxon>Mucoromycotina</taxon>
        <taxon>Mucoromycetes</taxon>
        <taxon>Mucorales</taxon>
        <taxon>Mucorineae</taxon>
        <taxon>Mucoraceae</taxon>
        <taxon>Mucor</taxon>
    </lineage>
</organism>
<dbReference type="InterPro" id="IPR002715">
    <property type="entry name" value="Nas_poly-pep-assoc_cplx_dom"/>
</dbReference>
<sequence>MNADKLQKLQAQVRIGGKGTPRRKVKKTVNKAGSGDDRKLSAALTKLNVQPIAGVDEVNMFKDDGKVIHFANPRVSAAANANTFAIHGRSTEKELAELIPGILNQLGPDSMAALKKLAESFQQAQGGEAAGADDDEIPDLVESFDKAEVEDKAEAATEEKKEESA</sequence>
<evidence type="ECO:0000256" key="9">
    <source>
        <dbReference type="ARBA" id="ARBA00023163"/>
    </source>
</evidence>
<protein>
    <recommendedName>
        <fullName evidence="4 11">Nascent polypeptide-associated complex subunit beta</fullName>
    </recommendedName>
</protein>
<gene>
    <name evidence="14" type="ORF">MAM1_0007d00875</name>
</gene>
<evidence type="ECO:0000256" key="1">
    <source>
        <dbReference type="ARBA" id="ARBA00004123"/>
    </source>
</evidence>
<dbReference type="PANTHER" id="PTHR10351">
    <property type="entry name" value="TRANSCRIPTION FACTOR BTF3 FAMILY MEMBER"/>
    <property type="match status" value="1"/>
</dbReference>
<keyword evidence="10" id="KW-0539">Nucleus</keyword>
<evidence type="ECO:0000259" key="13">
    <source>
        <dbReference type="PROSITE" id="PS51151"/>
    </source>
</evidence>
<dbReference type="SMART" id="SM01407">
    <property type="entry name" value="NAC"/>
    <property type="match status" value="1"/>
</dbReference>
<keyword evidence="5" id="KW-0813">Transport</keyword>
<evidence type="ECO:0000256" key="11">
    <source>
        <dbReference type="RuleBase" id="RU361272"/>
    </source>
</evidence>
<dbReference type="GO" id="GO:0005634">
    <property type="term" value="C:nucleus"/>
    <property type="evidence" value="ECO:0007669"/>
    <property type="project" value="UniProtKB-SubCell"/>
</dbReference>
<dbReference type="Gene3D" id="2.20.70.30">
    <property type="entry name" value="Nascent polypeptide-associated complex domain"/>
    <property type="match status" value="1"/>
</dbReference>
<evidence type="ECO:0000313" key="14">
    <source>
        <dbReference type="EMBL" id="GAN01442.1"/>
    </source>
</evidence>
<dbReference type="InterPro" id="IPR039370">
    <property type="entry name" value="BTF3"/>
</dbReference>
<name>A0A0C9MEJ5_9FUNG</name>
<keyword evidence="15" id="KW-1185">Reference proteome</keyword>
<comment type="subunit">
    <text evidence="11">Part of the nascent polypeptide-associated complex (NAC).</text>
</comment>
<evidence type="ECO:0000256" key="4">
    <source>
        <dbReference type="ARBA" id="ARBA00022192"/>
    </source>
</evidence>
<dbReference type="OrthoDB" id="8033832at2759"/>